<dbReference type="InterPro" id="IPR006311">
    <property type="entry name" value="TAT_signal"/>
</dbReference>
<dbReference type="Proteomes" id="UP000617041">
    <property type="component" value="Unassembled WGS sequence"/>
</dbReference>
<evidence type="ECO:0000256" key="1">
    <source>
        <dbReference type="SAM" id="SignalP"/>
    </source>
</evidence>
<evidence type="ECO:0000313" key="3">
    <source>
        <dbReference type="Proteomes" id="UP000617041"/>
    </source>
</evidence>
<proteinExistence type="predicted"/>
<protein>
    <submittedName>
        <fullName evidence="2">YfiR family protein</fullName>
    </submittedName>
</protein>
<keyword evidence="1" id="KW-0732">Signal</keyword>
<dbReference type="AlphaFoldDB" id="A0A934PZ09"/>
<dbReference type="Pfam" id="PF13689">
    <property type="entry name" value="DUF4154"/>
    <property type="match status" value="1"/>
</dbReference>
<sequence>MRLSRRRLLGAGLLAGIAAAWAPEATAQPGATESAVKAAFLFKFASFVEWPPSAFPRADDALVIGVAGDEAVAQDLEQLVAGRSYDGRAVRVRRVRDPDDGAGIHMLLVGPGHDARVREFIAAVRGPVLVVTEQENGLRLGGVLNFLSDGGRVRFGASVPAAEARSLRLSARLLGVAATVEGRGR</sequence>
<keyword evidence="3" id="KW-1185">Reference proteome</keyword>
<dbReference type="PROSITE" id="PS51318">
    <property type="entry name" value="TAT"/>
    <property type="match status" value="1"/>
</dbReference>
<feature type="chain" id="PRO_5037419036" evidence="1">
    <location>
        <begin position="28"/>
        <end position="185"/>
    </location>
</feature>
<feature type="signal peptide" evidence="1">
    <location>
        <begin position="1"/>
        <end position="27"/>
    </location>
</feature>
<dbReference type="InterPro" id="IPR025293">
    <property type="entry name" value="YfiR/HmsC-like"/>
</dbReference>
<organism evidence="2 3">
    <name type="scientific">Ramlibacter algicola</name>
    <dbReference type="NCBI Taxonomy" id="2795217"/>
    <lineage>
        <taxon>Bacteria</taxon>
        <taxon>Pseudomonadati</taxon>
        <taxon>Pseudomonadota</taxon>
        <taxon>Betaproteobacteria</taxon>
        <taxon>Burkholderiales</taxon>
        <taxon>Comamonadaceae</taxon>
        <taxon>Ramlibacter</taxon>
    </lineage>
</organism>
<name>A0A934PZ09_9BURK</name>
<accession>A0A934PZ09</accession>
<comment type="caution">
    <text evidence="2">The sequence shown here is derived from an EMBL/GenBank/DDBJ whole genome shotgun (WGS) entry which is preliminary data.</text>
</comment>
<gene>
    <name evidence="2" type="ORF">I8E28_10805</name>
</gene>
<dbReference type="RefSeq" id="WP_200788058.1">
    <property type="nucleotide sequence ID" value="NZ_JAEDAO010000001.1"/>
</dbReference>
<evidence type="ECO:0000313" key="2">
    <source>
        <dbReference type="EMBL" id="MBK0393079.1"/>
    </source>
</evidence>
<reference evidence="2" key="1">
    <citation type="submission" date="2020-12" db="EMBL/GenBank/DDBJ databases">
        <title>Ramlibacter sp. nov., isolated from a freshwater alga, Cryptomonas.</title>
        <authorList>
            <person name="Kim H.M."/>
            <person name="Jeon C.O."/>
        </authorList>
    </citation>
    <scope>NUCLEOTIDE SEQUENCE</scope>
    <source>
        <strain evidence="2">CrO1</strain>
    </source>
</reference>
<dbReference type="EMBL" id="JAEDAO010000001">
    <property type="protein sequence ID" value="MBK0393079.1"/>
    <property type="molecule type" value="Genomic_DNA"/>
</dbReference>